<proteinExistence type="predicted"/>
<evidence type="ECO:0000313" key="3">
    <source>
        <dbReference type="Proteomes" id="UP000252345"/>
    </source>
</evidence>
<dbReference type="GO" id="GO:0009116">
    <property type="term" value="P:nucleoside metabolic process"/>
    <property type="evidence" value="ECO:0007669"/>
    <property type="project" value="InterPro"/>
</dbReference>
<evidence type="ECO:0000259" key="1">
    <source>
        <dbReference type="Pfam" id="PF01048"/>
    </source>
</evidence>
<comment type="caution">
    <text evidence="2">The sequence shown here is derived from an EMBL/GenBank/DDBJ whole genome shotgun (WGS) entry which is preliminary data.</text>
</comment>
<feature type="domain" description="Nucleoside phosphorylase" evidence="1">
    <location>
        <begin position="14"/>
        <end position="270"/>
    </location>
</feature>
<protein>
    <recommendedName>
        <fullName evidence="1">Nucleoside phosphorylase domain-containing protein</fullName>
    </recommendedName>
</protein>
<organism evidence="2 3">
    <name type="scientific">Bifidobacterium xylocopae</name>
    <dbReference type="NCBI Taxonomy" id="2493119"/>
    <lineage>
        <taxon>Bacteria</taxon>
        <taxon>Bacillati</taxon>
        <taxon>Actinomycetota</taxon>
        <taxon>Actinomycetes</taxon>
        <taxon>Bifidobacteriales</taxon>
        <taxon>Bifidobacteriaceae</taxon>
        <taxon>Bifidobacterium</taxon>
    </lineage>
</organism>
<reference evidence="2 3" key="1">
    <citation type="submission" date="2017-10" db="EMBL/GenBank/DDBJ databases">
        <title>Bifidobacterium xylocopum sp. nov. and Bifidobacterium aemilianum sp. nov., from the carpenter bee (Xylocopa violacea) digestive tract.</title>
        <authorList>
            <person name="Alberoni D."/>
            <person name="Baffoni L."/>
            <person name="Di Gioia D."/>
            <person name="Gaggia F."/>
            <person name="Biavati B."/>
        </authorList>
    </citation>
    <scope>NUCLEOTIDE SEQUENCE [LARGE SCALE GENOMIC DNA]</scope>
    <source>
        <strain evidence="2 3">XV2</strain>
    </source>
</reference>
<evidence type="ECO:0000313" key="2">
    <source>
        <dbReference type="EMBL" id="RBP98762.1"/>
    </source>
</evidence>
<dbReference type="Proteomes" id="UP000252345">
    <property type="component" value="Unassembled WGS sequence"/>
</dbReference>
<dbReference type="Gene3D" id="3.40.50.1580">
    <property type="entry name" value="Nucleoside phosphorylase domain"/>
    <property type="match status" value="1"/>
</dbReference>
<dbReference type="PANTHER" id="PTHR46832:SF1">
    <property type="entry name" value="5'-METHYLTHIOADENOSINE_S-ADENOSYLHOMOCYSTEINE NUCLEOSIDASE"/>
    <property type="match status" value="1"/>
</dbReference>
<dbReference type="GO" id="GO:0008782">
    <property type="term" value="F:adenosylhomocysteine nucleosidase activity"/>
    <property type="evidence" value="ECO:0007669"/>
    <property type="project" value="TreeGrafter"/>
</dbReference>
<gene>
    <name evidence="2" type="ORF">CRD59_07345</name>
</gene>
<name>A0A366KBZ4_9BIFI</name>
<dbReference type="InterPro" id="IPR000845">
    <property type="entry name" value="Nucleoside_phosphorylase_d"/>
</dbReference>
<dbReference type="OrthoDB" id="44283at2"/>
<dbReference type="InterPro" id="IPR035994">
    <property type="entry name" value="Nucleoside_phosphorylase_sf"/>
</dbReference>
<dbReference type="GO" id="GO:0019284">
    <property type="term" value="P:L-methionine salvage from S-adenosylmethionine"/>
    <property type="evidence" value="ECO:0007669"/>
    <property type="project" value="TreeGrafter"/>
</dbReference>
<sequence length="275" mass="28518">MDSTATTTERTPSTIAVLTALPIEAEGIIQAMDGPKHRELPGLRVARGRYRGLDLVVCVGGMGAANAAAASQFLIDNYRPEAMLFSGIAGSINPGLQIGDLIIAAEQHYAETNTDLIAQCPPNLPAFPSDRRLVELARQAAQELGMEPIAAVGELLASGAWDGRVHAPGPGAGVKAQGDPSHYVVGNISTSDRFNTDPAVLSDLVAGFQAEGEAMEEAPAAQIAIRAGLPFLCLRGISNPCGQTPEELDTHEDASAAAAHAAAQVTLGLLRALSR</sequence>
<accession>A0A366KBZ4</accession>
<dbReference type="PANTHER" id="PTHR46832">
    <property type="entry name" value="5'-METHYLTHIOADENOSINE/S-ADENOSYLHOMOCYSTEINE NUCLEOSIDASE"/>
    <property type="match status" value="1"/>
</dbReference>
<dbReference type="RefSeq" id="WP_113854038.1">
    <property type="nucleotide sequence ID" value="NZ_PDCH01000023.1"/>
</dbReference>
<dbReference type="GO" id="GO:0005829">
    <property type="term" value="C:cytosol"/>
    <property type="evidence" value="ECO:0007669"/>
    <property type="project" value="TreeGrafter"/>
</dbReference>
<dbReference type="CDD" id="cd09008">
    <property type="entry name" value="MTAN"/>
    <property type="match status" value="1"/>
</dbReference>
<dbReference type="Pfam" id="PF01048">
    <property type="entry name" value="PNP_UDP_1"/>
    <property type="match status" value="1"/>
</dbReference>
<dbReference type="SUPFAM" id="SSF53167">
    <property type="entry name" value="Purine and uridine phosphorylases"/>
    <property type="match status" value="1"/>
</dbReference>
<dbReference type="GO" id="GO:0008930">
    <property type="term" value="F:methylthioadenosine nucleosidase activity"/>
    <property type="evidence" value="ECO:0007669"/>
    <property type="project" value="TreeGrafter"/>
</dbReference>
<keyword evidence="3" id="KW-1185">Reference proteome</keyword>
<dbReference type="AlphaFoldDB" id="A0A366KBZ4"/>
<dbReference type="EMBL" id="PDCH01000023">
    <property type="protein sequence ID" value="RBP98762.1"/>
    <property type="molecule type" value="Genomic_DNA"/>
</dbReference>